<feature type="region of interest" description="Disordered" evidence="2">
    <location>
        <begin position="547"/>
        <end position="768"/>
    </location>
</feature>
<feature type="compositionally biased region" description="Polar residues" evidence="2">
    <location>
        <begin position="482"/>
        <end position="492"/>
    </location>
</feature>
<evidence type="ECO:0000256" key="1">
    <source>
        <dbReference type="ARBA" id="ARBA00007949"/>
    </source>
</evidence>
<evidence type="ECO:0000313" key="4">
    <source>
        <dbReference type="EMBL" id="CAH3109272.1"/>
    </source>
</evidence>
<dbReference type="Pfam" id="PF05057">
    <property type="entry name" value="DUF676"/>
    <property type="match status" value="1"/>
</dbReference>
<dbReference type="Proteomes" id="UP001159428">
    <property type="component" value="Unassembled WGS sequence"/>
</dbReference>
<proteinExistence type="inferred from homology"/>
<dbReference type="InterPro" id="IPR022122">
    <property type="entry name" value="DUF3657"/>
</dbReference>
<comment type="caution">
    <text evidence="4">The sequence shown here is derived from an EMBL/GenBank/DDBJ whole genome shotgun (WGS) entry which is preliminary data.</text>
</comment>
<evidence type="ECO:0000256" key="2">
    <source>
        <dbReference type="SAM" id="MobiDB-lite"/>
    </source>
</evidence>
<feature type="compositionally biased region" description="Polar residues" evidence="2">
    <location>
        <begin position="726"/>
        <end position="751"/>
    </location>
</feature>
<accession>A0AAU9WD03</accession>
<feature type="compositionally biased region" description="Acidic residues" evidence="2">
    <location>
        <begin position="621"/>
        <end position="631"/>
    </location>
</feature>
<dbReference type="AlphaFoldDB" id="A0AAU9WD03"/>
<feature type="compositionally biased region" description="Acidic residues" evidence="2">
    <location>
        <begin position="671"/>
        <end position="680"/>
    </location>
</feature>
<feature type="compositionally biased region" description="Basic and acidic residues" evidence="2">
    <location>
        <begin position="636"/>
        <end position="651"/>
    </location>
</feature>
<sequence>MSGDLQATIEFAVEFSTFHNIDLFQRGYYHIRCTLKPPVKAAASVEVEKRLDTVSGNQEAEYQFGATINSSGQTAISKTFQILYRNESVVLNDSFVFRLHLLVNSDKIVQEIDQGDYQMSVELFFSDSDYGVDSVESLTNVSTQTLKLHMSCVKGLHHHVPILFDYYHFAVIDTTIHATVTALGLPDHSIVRPVKNNWLGKPPSNMRVSTPAFYVVLFSNKALAPQSSKTSLVEKQLQFAYDTHRSLCSTLLSAQVNLLAYFQCLSELLPDNQRMDIGIVDFGEKLDVLCAAVEGTVGCEETFSQVCSDLNNLSSELSLVWSQFLEFFSLNKAILPFMRKEHHKHRLSHFSEAFFIKEYPWNELQNTPHFLYQQQQSLAQSVKTSRYYQSIPPVQVECPLLDGDVSSTPIIFEDKFSFSEPREPDFPRNPEMEEIFFTVGLDETDNITDESFLVINGQDSDEAEKNGAASKTVSEESVHQPEIQQGDPSSATEKALDKETDLTEGIGEVESTAALDDIDIALNGEIDDTPNGNSNLAEDLSSFLSNSESTQPLIAEDSNISDNETHSDDKDVEVERTCDVKSSEGDEEQKELASDNEESEFLDAAAINGIEMSPSATIDVENSDPLDDIDSPSENAPEKQTEKESKAHSDAESALVSNDTAKESVEITDSSNEENSEDPELQFIANGSQDELVSSSTTETAADSSNYETPMSSEASTSATSGSQSNVVTEQPNVNGVSSRNSVTVTDSAPTAPTRKNKKKSVPKGLSSSSLGGCFPLACAGNTSPAFTLSRGDSVYGGSVRSRFEIAKRSVKRSLNYACQVYSDRQLVGIREPYFSAEAPEGIETHLIVCVHGLDGNSGDLRLVRCYLEMALPSTRLDFLMSEINQPDTFVTFEEMTEKLVQEITHHIEAYNLFPTKISFVGHSLGNIIIRSALGHPELRPFLDKIHTFLSLSGPHLGMLYPTSSLVSTGLWFMQKWKKSDSLLQLSLHDHADPRQTFIYRLSQSEGLRYFKNILLVSSVQDHYVPYHSARIEGCRAAMRDNSDVAVAYREMIDNLLKPLEERKDMNLIRYSVYHNLPSSANSFIGRAAHIAMLDSELFIEKLLLVSALDYFR</sequence>
<dbReference type="InterPro" id="IPR029058">
    <property type="entry name" value="AB_hydrolase_fold"/>
</dbReference>
<dbReference type="SUPFAM" id="SSF53474">
    <property type="entry name" value="alpha/beta-Hydrolases"/>
    <property type="match status" value="1"/>
</dbReference>
<dbReference type="InterPro" id="IPR007751">
    <property type="entry name" value="DUF676_lipase-like"/>
</dbReference>
<feature type="compositionally biased region" description="Basic and acidic residues" evidence="2">
    <location>
        <begin position="563"/>
        <end position="584"/>
    </location>
</feature>
<feature type="region of interest" description="Disordered" evidence="2">
    <location>
        <begin position="456"/>
        <end position="493"/>
    </location>
</feature>
<feature type="compositionally biased region" description="Low complexity" evidence="2">
    <location>
        <begin position="712"/>
        <end position="725"/>
    </location>
</feature>
<feature type="compositionally biased region" description="Polar residues" evidence="2">
    <location>
        <begin position="547"/>
        <end position="562"/>
    </location>
</feature>
<feature type="compositionally biased region" description="Acidic residues" evidence="2">
    <location>
        <begin position="585"/>
        <end position="601"/>
    </location>
</feature>
<reference evidence="4 5" key="1">
    <citation type="submission" date="2022-05" db="EMBL/GenBank/DDBJ databases">
        <authorList>
            <consortium name="Genoscope - CEA"/>
            <person name="William W."/>
        </authorList>
    </citation>
    <scope>NUCLEOTIDE SEQUENCE [LARGE SCALE GENOMIC DNA]</scope>
</reference>
<dbReference type="InterPro" id="IPR044294">
    <property type="entry name" value="Lipase-like"/>
</dbReference>
<feature type="domain" description="DUF676" evidence="3">
    <location>
        <begin position="844"/>
        <end position="1029"/>
    </location>
</feature>
<evidence type="ECO:0000259" key="3">
    <source>
        <dbReference type="Pfam" id="PF05057"/>
    </source>
</evidence>
<organism evidence="4 5">
    <name type="scientific">Pocillopora meandrina</name>
    <dbReference type="NCBI Taxonomy" id="46732"/>
    <lineage>
        <taxon>Eukaryota</taxon>
        <taxon>Metazoa</taxon>
        <taxon>Cnidaria</taxon>
        <taxon>Anthozoa</taxon>
        <taxon>Hexacorallia</taxon>
        <taxon>Scleractinia</taxon>
        <taxon>Astrocoeniina</taxon>
        <taxon>Pocilloporidae</taxon>
        <taxon>Pocillopora</taxon>
    </lineage>
</organism>
<evidence type="ECO:0000313" key="5">
    <source>
        <dbReference type="Proteomes" id="UP001159428"/>
    </source>
</evidence>
<dbReference type="PANTHER" id="PTHR12482:SF5">
    <property type="entry name" value="DUF676 DOMAIN-CONTAINING PROTEIN"/>
    <property type="match status" value="1"/>
</dbReference>
<feature type="compositionally biased region" description="Low complexity" evidence="2">
    <location>
        <begin position="694"/>
        <end position="705"/>
    </location>
</feature>
<name>A0AAU9WD03_9CNID</name>
<dbReference type="EMBL" id="CALNXJ010000011">
    <property type="protein sequence ID" value="CAH3109272.1"/>
    <property type="molecule type" value="Genomic_DNA"/>
</dbReference>
<dbReference type="Pfam" id="PF12394">
    <property type="entry name" value="DUF3657"/>
    <property type="match status" value="1"/>
</dbReference>
<dbReference type="PANTHER" id="PTHR12482">
    <property type="entry name" value="LIPASE ROG1-RELATED-RELATED"/>
    <property type="match status" value="1"/>
</dbReference>
<keyword evidence="5" id="KW-1185">Reference proteome</keyword>
<comment type="similarity">
    <text evidence="1">Belongs to the FAM135 family.</text>
</comment>
<protein>
    <recommendedName>
        <fullName evidence="3">DUF676 domain-containing protein</fullName>
    </recommendedName>
</protein>
<dbReference type="FunFam" id="3.40.50.1820:FF:000004">
    <property type="entry name" value="Protein FAM135A isoform a"/>
    <property type="match status" value="1"/>
</dbReference>
<gene>
    <name evidence="4" type="ORF">PMEA_00002907</name>
</gene>
<dbReference type="Gene3D" id="3.40.50.1820">
    <property type="entry name" value="alpha/beta hydrolase"/>
    <property type="match status" value="1"/>
</dbReference>